<dbReference type="NCBIfam" id="NF038074">
    <property type="entry name" value="fam_STM4014"/>
    <property type="match status" value="1"/>
</dbReference>
<evidence type="ECO:0008006" key="3">
    <source>
        <dbReference type="Google" id="ProtNLM"/>
    </source>
</evidence>
<gene>
    <name evidence="1" type="ORF">GCM10009665_61090</name>
</gene>
<proteinExistence type="predicted"/>
<evidence type="ECO:0000313" key="1">
    <source>
        <dbReference type="EMBL" id="GAA1263272.1"/>
    </source>
</evidence>
<keyword evidence="2" id="KW-1185">Reference proteome</keyword>
<reference evidence="2" key="1">
    <citation type="journal article" date="2019" name="Int. J. Syst. Evol. Microbiol.">
        <title>The Global Catalogue of Microorganisms (GCM) 10K type strain sequencing project: providing services to taxonomists for standard genome sequencing and annotation.</title>
        <authorList>
            <consortium name="The Broad Institute Genomics Platform"/>
            <consortium name="The Broad Institute Genome Sequencing Center for Infectious Disease"/>
            <person name="Wu L."/>
            <person name="Ma J."/>
        </authorList>
    </citation>
    <scope>NUCLEOTIDE SEQUENCE [LARGE SCALE GENOMIC DNA]</scope>
    <source>
        <strain evidence="2">JCM 13004</strain>
    </source>
</reference>
<dbReference type="SUPFAM" id="SSF56059">
    <property type="entry name" value="Glutathione synthetase ATP-binding domain-like"/>
    <property type="match status" value="1"/>
</dbReference>
<dbReference type="RefSeq" id="WP_344445320.1">
    <property type="nucleotide sequence ID" value="NZ_BAAALF010000157.1"/>
</dbReference>
<protein>
    <recommendedName>
        <fullName evidence="3">ATP-grasp domain-containing protein</fullName>
    </recommendedName>
</protein>
<dbReference type="InterPro" id="IPR047778">
    <property type="entry name" value="STM4014-like"/>
</dbReference>
<name>A0ABP4HF85_9ACTN</name>
<dbReference type="EMBL" id="BAAALF010000157">
    <property type="protein sequence ID" value="GAA1263272.1"/>
    <property type="molecule type" value="Genomic_DNA"/>
</dbReference>
<organism evidence="1 2">
    <name type="scientific">Kitasatospora nipponensis</name>
    <dbReference type="NCBI Taxonomy" id="258049"/>
    <lineage>
        <taxon>Bacteria</taxon>
        <taxon>Bacillati</taxon>
        <taxon>Actinomycetota</taxon>
        <taxon>Actinomycetes</taxon>
        <taxon>Kitasatosporales</taxon>
        <taxon>Streptomycetaceae</taxon>
        <taxon>Kitasatospora</taxon>
    </lineage>
</organism>
<accession>A0ABP4HF85</accession>
<evidence type="ECO:0000313" key="2">
    <source>
        <dbReference type="Proteomes" id="UP001500037"/>
    </source>
</evidence>
<comment type="caution">
    <text evidence="1">The sequence shown here is derived from an EMBL/GenBank/DDBJ whole genome shotgun (WGS) entry which is preliminary data.</text>
</comment>
<dbReference type="Gene3D" id="3.30.470.20">
    <property type="entry name" value="ATP-grasp fold, B domain"/>
    <property type="match status" value="1"/>
</dbReference>
<dbReference type="Proteomes" id="UP001500037">
    <property type="component" value="Unassembled WGS sequence"/>
</dbReference>
<sequence length="384" mass="40452">MTSAQPPHLTVVGHPGHRRVTLFGAAARAAGLPEPTVLPWLDLLRGSFRLTPGTLVRIDSPGEDEAVDRLLRGPTLGAGYAPARVEGTAAWYRGLLAALAELADAVARTPGAALLGDPAEIAAMFDKRRTHRLLRDAAVAVPAALEGVRAPPAGWAALKERLAAAGLRRVFVKPAHASSASGVLALEFSPRGRVQATSSVRLVDGALFNSLRVSRYRDEGEIAAIVDRLAPDHLHVERWIPKAGQDGRAADLRVVVVAGRVTHAVVRTSSGPMTNLHLGGARGDLARAMAAAGARRADLTELCERAAACFPNAPMVGVDVLPTAGWQRFLVGEVNAFGDLLPGLAGLADGPAPGQDTHRAQLTALLERHRRLTPLTDPPERRAP</sequence>